<dbReference type="SMART" id="SM00926">
    <property type="entry name" value="Molybdop_Fe4S4"/>
    <property type="match status" value="1"/>
</dbReference>
<dbReference type="EMBL" id="BJYR01000018">
    <property type="protein sequence ID" value="GEO00956.1"/>
    <property type="molecule type" value="Genomic_DNA"/>
</dbReference>
<accession>A0A512AMN5</accession>
<dbReference type="AlphaFoldDB" id="A0A512AMN5"/>
<protein>
    <submittedName>
        <fullName evidence="6">Oxidoreductase</fullName>
    </submittedName>
</protein>
<evidence type="ECO:0000256" key="4">
    <source>
        <dbReference type="ARBA" id="ARBA00023014"/>
    </source>
</evidence>
<dbReference type="Gene3D" id="3.40.228.10">
    <property type="entry name" value="Dimethylsulfoxide Reductase, domain 2"/>
    <property type="match status" value="1"/>
</dbReference>
<name>A0A512AMN5_9SPHN</name>
<dbReference type="Pfam" id="PF04879">
    <property type="entry name" value="Molybdop_Fe4S4"/>
    <property type="match status" value="1"/>
</dbReference>
<dbReference type="Gene3D" id="2.20.25.90">
    <property type="entry name" value="ADC-like domains"/>
    <property type="match status" value="1"/>
</dbReference>
<evidence type="ECO:0000313" key="6">
    <source>
        <dbReference type="EMBL" id="GEO00956.1"/>
    </source>
</evidence>
<dbReference type="OrthoDB" id="9759518at2"/>
<keyword evidence="2" id="KW-0479">Metal-binding</keyword>
<evidence type="ECO:0000256" key="1">
    <source>
        <dbReference type="ARBA" id="ARBA00010312"/>
    </source>
</evidence>
<dbReference type="InterPro" id="IPR006657">
    <property type="entry name" value="MoPterin_dinucl-bd_dom"/>
</dbReference>
<evidence type="ECO:0000313" key="7">
    <source>
        <dbReference type="Proteomes" id="UP000321464"/>
    </source>
</evidence>
<dbReference type="GO" id="GO:0016491">
    <property type="term" value="F:oxidoreductase activity"/>
    <property type="evidence" value="ECO:0007669"/>
    <property type="project" value="InterPro"/>
</dbReference>
<gene>
    <name evidence="6" type="ORF">NSE01_27880</name>
</gene>
<feature type="domain" description="4Fe-4S Mo/W bis-MGD-type" evidence="5">
    <location>
        <begin position="2"/>
        <end position="58"/>
    </location>
</feature>
<evidence type="ECO:0000256" key="3">
    <source>
        <dbReference type="ARBA" id="ARBA00023004"/>
    </source>
</evidence>
<keyword evidence="3" id="KW-0408">Iron</keyword>
<keyword evidence="7" id="KW-1185">Reference proteome</keyword>
<dbReference type="RefSeq" id="WP_147160279.1">
    <property type="nucleotide sequence ID" value="NZ_BJYR01000018.1"/>
</dbReference>
<dbReference type="Pfam" id="PF01568">
    <property type="entry name" value="Molydop_binding"/>
    <property type="match status" value="1"/>
</dbReference>
<organism evidence="6 7">
    <name type="scientific">Novosphingobium sediminis</name>
    <dbReference type="NCBI Taxonomy" id="707214"/>
    <lineage>
        <taxon>Bacteria</taxon>
        <taxon>Pseudomonadati</taxon>
        <taxon>Pseudomonadota</taxon>
        <taxon>Alphaproteobacteria</taxon>
        <taxon>Sphingomonadales</taxon>
        <taxon>Sphingomonadaceae</taxon>
        <taxon>Novosphingobium</taxon>
    </lineage>
</organism>
<dbReference type="GO" id="GO:0051536">
    <property type="term" value="F:iron-sulfur cluster binding"/>
    <property type="evidence" value="ECO:0007669"/>
    <property type="project" value="UniProtKB-KW"/>
</dbReference>
<evidence type="ECO:0000256" key="2">
    <source>
        <dbReference type="ARBA" id="ARBA00022723"/>
    </source>
</evidence>
<comment type="caution">
    <text evidence="6">The sequence shown here is derived from an EMBL/GenBank/DDBJ whole genome shotgun (WGS) entry which is preliminary data.</text>
</comment>
<dbReference type="PANTHER" id="PTHR43742:SF2">
    <property type="entry name" value="ASSIMILATORY NITRATE REDUCTASE CATALYTIC SUBUNIT"/>
    <property type="match status" value="1"/>
</dbReference>
<dbReference type="InterPro" id="IPR050612">
    <property type="entry name" value="Prok_Mopterin_Oxidored"/>
</dbReference>
<dbReference type="Pfam" id="PF00384">
    <property type="entry name" value="Molybdopterin"/>
    <property type="match status" value="1"/>
</dbReference>
<dbReference type="Gene3D" id="3.40.50.740">
    <property type="match status" value="1"/>
</dbReference>
<dbReference type="InterPro" id="IPR006656">
    <property type="entry name" value="Mopterin_OxRdtase"/>
</dbReference>
<dbReference type="PANTHER" id="PTHR43742">
    <property type="entry name" value="TRIMETHYLAMINE-N-OXIDE REDUCTASE"/>
    <property type="match status" value="1"/>
</dbReference>
<evidence type="ECO:0000259" key="5">
    <source>
        <dbReference type="PROSITE" id="PS51669"/>
    </source>
</evidence>
<reference evidence="6 7" key="1">
    <citation type="submission" date="2019-07" db="EMBL/GenBank/DDBJ databases">
        <title>Whole genome shotgun sequence of Novosphingobium sediminis NBRC 106119.</title>
        <authorList>
            <person name="Hosoyama A."/>
            <person name="Uohara A."/>
            <person name="Ohji S."/>
            <person name="Ichikawa N."/>
        </authorList>
    </citation>
    <scope>NUCLEOTIDE SEQUENCE [LARGE SCALE GENOMIC DNA]</scope>
    <source>
        <strain evidence="6 7">NBRC 106119</strain>
    </source>
</reference>
<dbReference type="PROSITE" id="PS51669">
    <property type="entry name" value="4FE4S_MOW_BIS_MGD"/>
    <property type="match status" value="1"/>
</dbReference>
<proteinExistence type="inferred from homology"/>
<dbReference type="SUPFAM" id="SSF53706">
    <property type="entry name" value="Formate dehydrogenase/DMSO reductase, domains 1-3"/>
    <property type="match status" value="1"/>
</dbReference>
<sequence>MGEIHHRTCHICEANCGVLVEVEGRQIVSIKGDPDNPLSRGHICPKATALEDLQNDPDRLRAPQKRVGEEWHEISWEQAFAEIGEKTRAILARDPASTATYIGNPNAHSYGNALNAHHLTKALGTKSQFSASTVDQMPHQVANLLMYGHASMFGIPDIDRTETLIIIGGNPMASNGSVWTVPDFRNRARALKARGGQLVVIDPRRTETAKIADRHVFVKPASDVFLLVALLKAVLARRPHQPVQDFVGGLDDVAALLARFDDAACLAASGVAAEDVAWLAERLTAGPAALYGRLGIATQQHGTLNAWLIALINIAAGQLDREGGTVFPIPALDTLAMFPRGSLGKFTSRVSQHKSVLGEFPAAALAEEIETPGEGQIKALFVVAGNPVLSTPNGPRLDRALASLELMVSVDMYRNATSRRAHYILPPTGPLERDHYGLFLLPMAVRNIAAYSKPTLEREDPEALHDWEILRGLAQAISGQPVQEPTPREALDHMLKNGPYKVSLAEVEAAPSGLDFGPPKAGVLPERLRSDDQQIHCAVPAFMEALGALDVPAEGIPAEGGKLTLIGRRHLRTNNSWLANSHRLTKGPNRCTLMIHPDDAAAAGLADGDMATVRSSSGEVTIPAEVTDDMMPGTVSIPHGWGHDLPGMAMQVARARAGVSANALTESGALDPLSGNAALSGVQVEVAAA</sequence>
<dbReference type="Gene3D" id="2.40.40.20">
    <property type="match status" value="1"/>
</dbReference>
<comment type="similarity">
    <text evidence="1">Belongs to the prokaryotic molybdopterin-containing oxidoreductase family.</text>
</comment>
<dbReference type="GO" id="GO:0046872">
    <property type="term" value="F:metal ion binding"/>
    <property type="evidence" value="ECO:0007669"/>
    <property type="project" value="UniProtKB-KW"/>
</dbReference>
<dbReference type="Proteomes" id="UP000321464">
    <property type="component" value="Unassembled WGS sequence"/>
</dbReference>
<keyword evidence="4" id="KW-0411">Iron-sulfur</keyword>
<dbReference type="InterPro" id="IPR006963">
    <property type="entry name" value="Mopterin_OxRdtase_4Fe-4S_dom"/>
</dbReference>
<dbReference type="GO" id="GO:0043546">
    <property type="term" value="F:molybdopterin cofactor binding"/>
    <property type="evidence" value="ECO:0007669"/>
    <property type="project" value="InterPro"/>
</dbReference>